<accession>A0ABS0B7G2</accession>
<comment type="similarity">
    <text evidence="1">Belongs to the tryptophan 2,3-dioxygenase family.</text>
</comment>
<feature type="binding site" evidence="1">
    <location>
        <position position="113"/>
    </location>
    <ligand>
        <name>substrate</name>
    </ligand>
</feature>
<keyword evidence="1" id="KW-0560">Oxidoreductase</keyword>
<comment type="catalytic activity">
    <reaction evidence="1">
        <text>L-tryptophan + O2 = N-formyl-L-kynurenine</text>
        <dbReference type="Rhea" id="RHEA:24536"/>
        <dbReference type="ChEBI" id="CHEBI:15379"/>
        <dbReference type="ChEBI" id="CHEBI:57912"/>
        <dbReference type="ChEBI" id="CHEBI:58629"/>
        <dbReference type="EC" id="1.13.11.11"/>
    </reaction>
</comment>
<feature type="binding site" evidence="1">
    <location>
        <begin position="51"/>
        <end position="55"/>
    </location>
    <ligand>
        <name>substrate</name>
    </ligand>
</feature>
<proteinExistence type="inferred from homology"/>
<dbReference type="PANTHER" id="PTHR10138:SF0">
    <property type="entry name" value="TRYPTOPHAN 2,3-DIOXYGENASE"/>
    <property type="match status" value="1"/>
</dbReference>
<feature type="binding site" evidence="1">
    <location>
        <position position="117"/>
    </location>
    <ligand>
        <name>substrate</name>
    </ligand>
</feature>
<dbReference type="PANTHER" id="PTHR10138">
    <property type="entry name" value="TRYPTOPHAN 2,3-DIOXYGENASE"/>
    <property type="match status" value="1"/>
</dbReference>
<dbReference type="HAMAP" id="MF_01972">
    <property type="entry name" value="T23O"/>
    <property type="match status" value="1"/>
</dbReference>
<evidence type="ECO:0000256" key="1">
    <source>
        <dbReference type="HAMAP-Rule" id="MF_01972"/>
    </source>
</evidence>
<dbReference type="InterPro" id="IPR004981">
    <property type="entry name" value="Trp_2_3_dOase"/>
</dbReference>
<keyword evidence="1" id="KW-0408">Iron</keyword>
<dbReference type="EC" id="1.13.11.11" evidence="1"/>
<keyword evidence="1" id="KW-0823">Tryptophan catabolism</keyword>
<gene>
    <name evidence="1" type="primary">kynA</name>
    <name evidence="2" type="ORF">IU514_13130</name>
</gene>
<dbReference type="EMBL" id="JADLZT010000007">
    <property type="protein sequence ID" value="MBF6024969.1"/>
    <property type="molecule type" value="Genomic_DNA"/>
</dbReference>
<keyword evidence="1" id="KW-0349">Heme</keyword>
<keyword evidence="1" id="KW-0223">Dioxygenase</keyword>
<name>A0ABS0B7G2_9GAMM</name>
<feature type="binding site" evidence="1">
    <location>
        <position position="254"/>
    </location>
    <ligand>
        <name>substrate</name>
    </ligand>
</feature>
<comment type="pathway">
    <text evidence="1">Amino-acid degradation; L-tryptophan degradation via kynurenine pathway; L-kynurenine from L-tryptophan: step 1/2.</text>
</comment>
<dbReference type="Proteomes" id="UP001429984">
    <property type="component" value="Unassembled WGS sequence"/>
</dbReference>
<comment type="subunit">
    <text evidence="1">Homotetramer.</text>
</comment>
<dbReference type="SUPFAM" id="SSF140959">
    <property type="entry name" value="Indolic compounds 2,3-dioxygenase-like"/>
    <property type="match status" value="1"/>
</dbReference>
<evidence type="ECO:0000313" key="2">
    <source>
        <dbReference type="EMBL" id="MBF6024969.1"/>
    </source>
</evidence>
<comment type="caution">
    <text evidence="2">The sequence shown here is derived from an EMBL/GenBank/DDBJ whole genome shotgun (WGS) entry which is preliminary data.</text>
</comment>
<dbReference type="InterPro" id="IPR037217">
    <property type="entry name" value="Trp/Indoleamine_2_3_dOase-like"/>
</dbReference>
<keyword evidence="1" id="KW-0479">Metal-binding</keyword>
<evidence type="ECO:0000313" key="3">
    <source>
        <dbReference type="Proteomes" id="UP001429984"/>
    </source>
</evidence>
<dbReference type="Pfam" id="PF03301">
    <property type="entry name" value="Trp_dioxygenase"/>
    <property type="match status" value="2"/>
</dbReference>
<reference evidence="2 3" key="1">
    <citation type="submission" date="2020-11" db="EMBL/GenBank/DDBJ databases">
        <title>Draft Genome Sequence and Secondary Metabolite Biosynthetic Potential of the Lysobacter niastensis Type strain DSM 18481.</title>
        <authorList>
            <person name="Turrini P."/>
            <person name="Artuso I."/>
            <person name="Tescari M."/>
            <person name="Lugli G.A."/>
            <person name="Frangipani E."/>
            <person name="Ventura M."/>
            <person name="Visca P."/>
        </authorList>
    </citation>
    <scope>NUCLEOTIDE SEQUENCE [LARGE SCALE GENOMIC DNA]</scope>
    <source>
        <strain evidence="2 3">DSM 18481</strain>
    </source>
</reference>
<comment type="function">
    <text evidence="1">Heme-dependent dioxygenase that catalyzes the oxidative cleavage of the L-tryptophan (L-Trp) pyrrole ring and converts L-tryptophan to N-formyl-L-kynurenine. Catalyzes the oxidative cleavage of the indole moiety.</text>
</comment>
<sequence length="293" mass="33583">MTVEKNERELETGIHTDLSGRMSYSGYLQLDTLLSAQQRLSNPPHHDELLFIVQHQVAELWMKLMIHELKAAVAHLREDRLDESQKIFARCKNILRQLTEMWSVLETLTPSEYMEFRAILGPSSGFQSLQYRTIEFLLGNKNAAMLKVFSHDAKAEANLREVLEAPSLYDEVLRYLARHGHAVPAQHLDRDWSHAHVSDPALLPVFERIYEDTKSNWEAYHLLEDLVDLESQFQLWRFRHMRTVMRIIGFKRGTGGSSGVGFLKQALELTFFPELFEVRTSIGAGGSYGGSPA</sequence>
<keyword evidence="3" id="KW-1185">Reference proteome</keyword>
<comment type="cofactor">
    <cofactor evidence="1">
        <name>heme</name>
        <dbReference type="ChEBI" id="CHEBI:30413"/>
    </cofactor>
    <text evidence="1">Binds 1 heme group per subunit.</text>
</comment>
<protein>
    <recommendedName>
        <fullName evidence="1">Tryptophan 2,3-dioxygenase</fullName>
        <shortName evidence="1">TDO</shortName>
        <ecNumber evidence="1">1.13.11.11</ecNumber>
    </recommendedName>
    <alternativeName>
        <fullName evidence="1">Tryptamin 2,3-dioxygenase</fullName>
    </alternativeName>
    <alternativeName>
        <fullName evidence="1">Tryptophan oxygenase</fullName>
        <shortName evidence="1">TO</shortName>
        <shortName evidence="1">TRPO</shortName>
    </alternativeName>
    <alternativeName>
        <fullName evidence="1">Tryptophan pyrrolase</fullName>
    </alternativeName>
    <alternativeName>
        <fullName evidence="1">Tryptophanase</fullName>
    </alternativeName>
</protein>
<organism evidence="2 3">
    <name type="scientific">Lysobacter niastensis</name>
    <dbReference type="NCBI Taxonomy" id="380629"/>
    <lineage>
        <taxon>Bacteria</taxon>
        <taxon>Pseudomonadati</taxon>
        <taxon>Pseudomonadota</taxon>
        <taxon>Gammaproteobacteria</taxon>
        <taxon>Lysobacterales</taxon>
        <taxon>Lysobacteraceae</taxon>
        <taxon>Lysobacter</taxon>
    </lineage>
</organism>
<feature type="binding site" description="axial binding residue" evidence="1">
    <location>
        <position position="240"/>
    </location>
    <ligand>
        <name>heme</name>
        <dbReference type="ChEBI" id="CHEBI:30413"/>
    </ligand>
    <ligandPart>
        <name>Fe</name>
        <dbReference type="ChEBI" id="CHEBI:18248"/>
    </ligandPart>
</feature>
<dbReference type="Gene3D" id="1.20.58.480">
    <property type="match status" value="1"/>
</dbReference>
<dbReference type="RefSeq" id="WP_194931583.1">
    <property type="nucleotide sequence ID" value="NZ_JADLZT010000007.1"/>
</dbReference>